<keyword evidence="1" id="KW-1133">Transmembrane helix</keyword>
<gene>
    <name evidence="2" type="ORF">HHX25_18210</name>
</gene>
<reference evidence="2 3" key="1">
    <citation type="submission" date="2020-04" db="EMBL/GenBank/DDBJ databases">
        <title>A Flavivirga sp. nov.</title>
        <authorList>
            <person name="Sun X."/>
        </authorList>
    </citation>
    <scope>NUCLEOTIDE SEQUENCE [LARGE SCALE GENOMIC DNA]</scope>
    <source>
        <strain evidence="2 3">Y03</strain>
    </source>
</reference>
<dbReference type="RefSeq" id="WP_169676462.1">
    <property type="nucleotide sequence ID" value="NZ_JABBHF010000012.1"/>
</dbReference>
<feature type="transmembrane region" description="Helical" evidence="1">
    <location>
        <begin position="89"/>
        <end position="108"/>
    </location>
</feature>
<feature type="transmembrane region" description="Helical" evidence="1">
    <location>
        <begin position="7"/>
        <end position="23"/>
    </location>
</feature>
<organism evidence="2 3">
    <name type="scientific">Flavivirga algicola</name>
    <dbReference type="NCBI Taxonomy" id="2729136"/>
    <lineage>
        <taxon>Bacteria</taxon>
        <taxon>Pseudomonadati</taxon>
        <taxon>Bacteroidota</taxon>
        <taxon>Flavobacteriia</taxon>
        <taxon>Flavobacteriales</taxon>
        <taxon>Flavobacteriaceae</taxon>
        <taxon>Flavivirga</taxon>
    </lineage>
</organism>
<dbReference type="Proteomes" id="UP000746690">
    <property type="component" value="Unassembled WGS sequence"/>
</dbReference>
<keyword evidence="3" id="KW-1185">Reference proteome</keyword>
<feature type="transmembrane region" description="Helical" evidence="1">
    <location>
        <begin position="155"/>
        <end position="178"/>
    </location>
</feature>
<sequence length="248" mass="29186">MYKSKVLVGLVLLVYVLFTVFEFNGSESLAFNLDYLITPLIALIYMFFAKRKNIFFTLFILCYSVSDLMGIIIKYLPQNEIVNLYDIDYYVGNGLFILAYLFLVIKISKSLSLYYVLRHFKIHLVVLTILNIYLVYVLQIILVPDIGIEVENGEYYLEMIYNIVMLLLLSAALLNYFYRDNKKSLYLFIGSLCIVFSEVMQVAYFHIAQRSLLNFISTTLTLVAFYFFYQQSRLLNELNKEEKYMVME</sequence>
<comment type="caution">
    <text evidence="2">The sequence shown here is derived from an EMBL/GenBank/DDBJ whole genome shotgun (WGS) entry which is preliminary data.</text>
</comment>
<accession>A0ABX1S251</accession>
<proteinExistence type="predicted"/>
<evidence type="ECO:0000313" key="2">
    <source>
        <dbReference type="EMBL" id="NMH89451.1"/>
    </source>
</evidence>
<feature type="transmembrane region" description="Helical" evidence="1">
    <location>
        <begin position="185"/>
        <end position="205"/>
    </location>
</feature>
<name>A0ABX1S251_9FLAO</name>
<feature type="transmembrane region" description="Helical" evidence="1">
    <location>
        <begin position="55"/>
        <end position="77"/>
    </location>
</feature>
<dbReference type="EMBL" id="JABBHF010000012">
    <property type="protein sequence ID" value="NMH89451.1"/>
    <property type="molecule type" value="Genomic_DNA"/>
</dbReference>
<keyword evidence="1" id="KW-0812">Transmembrane</keyword>
<evidence type="ECO:0000256" key="1">
    <source>
        <dbReference type="SAM" id="Phobius"/>
    </source>
</evidence>
<keyword evidence="1" id="KW-0472">Membrane</keyword>
<evidence type="ECO:0008006" key="4">
    <source>
        <dbReference type="Google" id="ProtNLM"/>
    </source>
</evidence>
<evidence type="ECO:0000313" key="3">
    <source>
        <dbReference type="Proteomes" id="UP000746690"/>
    </source>
</evidence>
<protein>
    <recommendedName>
        <fullName evidence="4">YhhN-like protein</fullName>
    </recommendedName>
</protein>
<feature type="transmembrane region" description="Helical" evidence="1">
    <location>
        <begin position="120"/>
        <end position="143"/>
    </location>
</feature>
<feature type="transmembrane region" description="Helical" evidence="1">
    <location>
        <begin position="211"/>
        <end position="229"/>
    </location>
</feature>
<feature type="transmembrane region" description="Helical" evidence="1">
    <location>
        <begin position="29"/>
        <end position="48"/>
    </location>
</feature>